<evidence type="ECO:0000313" key="4">
    <source>
        <dbReference type="EMBL" id="MBB5433251.1"/>
    </source>
</evidence>
<feature type="chain" id="PRO_5039348801" description="Pyrrolo-quinoline quinone repeat domain-containing protein" evidence="2">
    <location>
        <begin position="22"/>
        <end position="495"/>
    </location>
</feature>
<reference evidence="4 5" key="1">
    <citation type="submission" date="2020-08" db="EMBL/GenBank/DDBJ databases">
        <title>Sequencing the genomes of 1000 actinobacteria strains.</title>
        <authorList>
            <person name="Klenk H.-P."/>
        </authorList>
    </citation>
    <scope>NUCLEOTIDE SEQUENCE [LARGE SCALE GENOMIC DNA]</scope>
    <source>
        <strain evidence="4 5">DSM 44551</strain>
    </source>
</reference>
<dbReference type="InterPro" id="IPR011047">
    <property type="entry name" value="Quinoprotein_ADH-like_sf"/>
</dbReference>
<sequence>MRSTRRSAPVLVAGVVLVAAAGACTPRGEEPPPDSSPAPLPTSFEGERPPGVGPDLLRHLHGPGGQAPGILGEPGGVRITAFGESFLVSANAEDRHMVQRASDGEVLWEGEERVDGFVPGPEPGGPPVLRFGGTGDAGGTVLDDGGEVLWEGGDREVYLSGLVVRRPEGWTPDDPYGGFEVEAPDGGRLWEFDFAEPDGPAGPPEDGPDGAEEGNGDADPLPEGEPDPERNGVPVGAAGGAVLLDDGAGLLQARATGEDPEAGGGDAPEPGDLLWSFAGDDPELLGEDTLPRPRPQILGAYPIPAGEDAEDASPAEGAEDAGDGGDAAPERDAVLVRWSLPEEPSLLAMHDARTGEIAWTLPEPGANPAPGDFAPLPAAGGRFDSATGTLLLPQASGDVPLIAVDVADGEELWEFREDEAALSPAFAAGGYVYGDARGADDADSSQVVLEAATMDVAADGLDSYVEAVTDDGYAIVVHQRQRFVFAPAPDDEAAR</sequence>
<feature type="compositionally biased region" description="Low complexity" evidence="1">
    <location>
        <begin position="240"/>
        <end position="251"/>
    </location>
</feature>
<dbReference type="Gene3D" id="2.130.10.10">
    <property type="entry name" value="YVTN repeat-like/Quinoprotein amine dehydrogenase"/>
    <property type="match status" value="1"/>
</dbReference>
<gene>
    <name evidence="4" type="ORF">HDA36_003335</name>
</gene>
<proteinExistence type="predicted"/>
<feature type="domain" description="Pyrrolo-quinoline quinone repeat" evidence="3">
    <location>
        <begin position="347"/>
        <end position="442"/>
    </location>
</feature>
<evidence type="ECO:0000259" key="3">
    <source>
        <dbReference type="Pfam" id="PF13360"/>
    </source>
</evidence>
<evidence type="ECO:0000256" key="2">
    <source>
        <dbReference type="SAM" id="SignalP"/>
    </source>
</evidence>
<dbReference type="InterPro" id="IPR015943">
    <property type="entry name" value="WD40/YVTN_repeat-like_dom_sf"/>
</dbReference>
<protein>
    <recommendedName>
        <fullName evidence="3">Pyrrolo-quinoline quinone repeat domain-containing protein</fullName>
    </recommendedName>
</protein>
<evidence type="ECO:0000313" key="5">
    <source>
        <dbReference type="Proteomes" id="UP000572635"/>
    </source>
</evidence>
<keyword evidence="5" id="KW-1185">Reference proteome</keyword>
<comment type="caution">
    <text evidence="4">The sequence shown here is derived from an EMBL/GenBank/DDBJ whole genome shotgun (WGS) entry which is preliminary data.</text>
</comment>
<dbReference type="Proteomes" id="UP000572635">
    <property type="component" value="Unassembled WGS sequence"/>
</dbReference>
<feature type="signal peptide" evidence="2">
    <location>
        <begin position="1"/>
        <end position="21"/>
    </location>
</feature>
<dbReference type="PROSITE" id="PS51257">
    <property type="entry name" value="PROKAR_LIPOPROTEIN"/>
    <property type="match status" value="1"/>
</dbReference>
<accession>A0A7W8QPK2</accession>
<evidence type="ECO:0000256" key="1">
    <source>
        <dbReference type="SAM" id="MobiDB-lite"/>
    </source>
</evidence>
<organism evidence="4 5">
    <name type="scientific">Nocardiopsis composta</name>
    <dbReference type="NCBI Taxonomy" id="157465"/>
    <lineage>
        <taxon>Bacteria</taxon>
        <taxon>Bacillati</taxon>
        <taxon>Actinomycetota</taxon>
        <taxon>Actinomycetes</taxon>
        <taxon>Streptosporangiales</taxon>
        <taxon>Nocardiopsidaceae</taxon>
        <taxon>Nocardiopsis</taxon>
    </lineage>
</organism>
<keyword evidence="2" id="KW-0732">Signal</keyword>
<dbReference type="SUPFAM" id="SSF50998">
    <property type="entry name" value="Quinoprotein alcohol dehydrogenase-like"/>
    <property type="match status" value="1"/>
</dbReference>
<dbReference type="RefSeq" id="WP_184392838.1">
    <property type="nucleotide sequence ID" value="NZ_BAAAJD010000168.1"/>
</dbReference>
<feature type="region of interest" description="Disordered" evidence="1">
    <location>
        <begin position="190"/>
        <end position="328"/>
    </location>
</feature>
<feature type="compositionally biased region" description="Acidic residues" evidence="1">
    <location>
        <begin position="206"/>
        <end position="226"/>
    </location>
</feature>
<feature type="region of interest" description="Disordered" evidence="1">
    <location>
        <begin position="24"/>
        <end position="65"/>
    </location>
</feature>
<dbReference type="InterPro" id="IPR002372">
    <property type="entry name" value="PQQ_rpt_dom"/>
</dbReference>
<name>A0A7W8QPK2_9ACTN</name>
<dbReference type="EMBL" id="JACHDB010000001">
    <property type="protein sequence ID" value="MBB5433251.1"/>
    <property type="molecule type" value="Genomic_DNA"/>
</dbReference>
<feature type="compositionally biased region" description="Acidic residues" evidence="1">
    <location>
        <begin position="307"/>
        <end position="323"/>
    </location>
</feature>
<dbReference type="Pfam" id="PF13360">
    <property type="entry name" value="PQQ_2"/>
    <property type="match status" value="1"/>
</dbReference>
<dbReference type="AlphaFoldDB" id="A0A7W8QPK2"/>